<name>A0AAW2N1J5_9LAMI</name>
<dbReference type="AlphaFoldDB" id="A0AAW2N1J5"/>
<reference evidence="2" key="2">
    <citation type="journal article" date="2024" name="Plant">
        <title>Genomic evolution and insights into agronomic trait innovations of Sesamum species.</title>
        <authorList>
            <person name="Miao H."/>
            <person name="Wang L."/>
            <person name="Qu L."/>
            <person name="Liu H."/>
            <person name="Sun Y."/>
            <person name="Le M."/>
            <person name="Wang Q."/>
            <person name="Wei S."/>
            <person name="Zheng Y."/>
            <person name="Lin W."/>
            <person name="Duan Y."/>
            <person name="Cao H."/>
            <person name="Xiong S."/>
            <person name="Wang X."/>
            <person name="Wei L."/>
            <person name="Li C."/>
            <person name="Ma Q."/>
            <person name="Ju M."/>
            <person name="Zhao R."/>
            <person name="Li G."/>
            <person name="Mu C."/>
            <person name="Tian Q."/>
            <person name="Mei H."/>
            <person name="Zhang T."/>
            <person name="Gao T."/>
            <person name="Zhang H."/>
        </authorList>
    </citation>
    <scope>NUCLEOTIDE SEQUENCE</scope>
    <source>
        <strain evidence="2">KEN8</strain>
    </source>
</reference>
<evidence type="ECO:0000313" key="2">
    <source>
        <dbReference type="EMBL" id="KAL0337862.1"/>
    </source>
</evidence>
<proteinExistence type="predicted"/>
<accession>A0AAW2N1J5</accession>
<reference evidence="2" key="1">
    <citation type="submission" date="2020-06" db="EMBL/GenBank/DDBJ databases">
        <authorList>
            <person name="Li T."/>
            <person name="Hu X."/>
            <person name="Zhang T."/>
            <person name="Song X."/>
            <person name="Zhang H."/>
            <person name="Dai N."/>
            <person name="Sheng W."/>
            <person name="Hou X."/>
            <person name="Wei L."/>
        </authorList>
    </citation>
    <scope>NUCLEOTIDE SEQUENCE</scope>
    <source>
        <strain evidence="2">KEN8</strain>
        <tissue evidence="2">Leaf</tissue>
    </source>
</reference>
<feature type="compositionally biased region" description="Basic and acidic residues" evidence="1">
    <location>
        <begin position="181"/>
        <end position="199"/>
    </location>
</feature>
<organism evidence="2">
    <name type="scientific">Sesamum calycinum</name>
    <dbReference type="NCBI Taxonomy" id="2727403"/>
    <lineage>
        <taxon>Eukaryota</taxon>
        <taxon>Viridiplantae</taxon>
        <taxon>Streptophyta</taxon>
        <taxon>Embryophyta</taxon>
        <taxon>Tracheophyta</taxon>
        <taxon>Spermatophyta</taxon>
        <taxon>Magnoliopsida</taxon>
        <taxon>eudicotyledons</taxon>
        <taxon>Gunneridae</taxon>
        <taxon>Pentapetalae</taxon>
        <taxon>asterids</taxon>
        <taxon>lamiids</taxon>
        <taxon>Lamiales</taxon>
        <taxon>Pedaliaceae</taxon>
        <taxon>Sesamum</taxon>
    </lineage>
</organism>
<feature type="compositionally biased region" description="Polar residues" evidence="1">
    <location>
        <begin position="210"/>
        <end position="219"/>
    </location>
</feature>
<feature type="compositionally biased region" description="Acidic residues" evidence="1">
    <location>
        <begin position="168"/>
        <end position="180"/>
    </location>
</feature>
<feature type="region of interest" description="Disordered" evidence="1">
    <location>
        <begin position="168"/>
        <end position="219"/>
    </location>
</feature>
<comment type="caution">
    <text evidence="2">The sequence shown here is derived from an EMBL/GenBank/DDBJ whole genome shotgun (WGS) entry which is preliminary data.</text>
</comment>
<sequence length="219" mass="25117">MNTPSMEWVQGRTPNLKLPRTKDVVVNGHSVKVKFCDTCLLYRPPRASLIAPSAITVFRDLITTVRGLANALTTYENFRYRYDKKENPYNKGVIKNFQEVFFSKIPHSLHDFRAFVEEDEVMVREPTDQNFMEDSTSSKEKIDIGSKCGENNGLTLPEILRNIECDDEENLKQEEGDDGTDSDRLVSRVEQEPDKHVIEIDEETVDNVKSEQTTTLLRA</sequence>
<evidence type="ECO:0000256" key="1">
    <source>
        <dbReference type="SAM" id="MobiDB-lite"/>
    </source>
</evidence>
<dbReference type="EMBL" id="JACGWM010000012">
    <property type="protein sequence ID" value="KAL0337862.1"/>
    <property type="molecule type" value="Genomic_DNA"/>
</dbReference>
<protein>
    <submittedName>
        <fullName evidence="2">Uncharacterized protein</fullName>
    </submittedName>
</protein>
<gene>
    <name evidence="2" type="ORF">Scaly_2061300</name>
</gene>